<dbReference type="PRINTS" id="PR00260">
    <property type="entry name" value="CHEMTRNSDUCR"/>
</dbReference>
<dbReference type="Gene3D" id="3.30.450.20">
    <property type="entry name" value="PAS domain"/>
    <property type="match status" value="1"/>
</dbReference>
<comment type="caution">
    <text evidence="7">The sequence shown here is derived from an EMBL/GenBank/DDBJ whole genome shotgun (WGS) entry which is preliminary data.</text>
</comment>
<accession>A0A2G3DZ10</accession>
<feature type="domain" description="Methyl-accepting transducer" evidence="5">
    <location>
        <begin position="288"/>
        <end position="545"/>
    </location>
</feature>
<dbReference type="SMART" id="SM00304">
    <property type="entry name" value="HAMP"/>
    <property type="match status" value="1"/>
</dbReference>
<dbReference type="Gene3D" id="1.10.287.950">
    <property type="entry name" value="Methyl-accepting chemotaxis protein"/>
    <property type="match status" value="1"/>
</dbReference>
<evidence type="ECO:0000256" key="4">
    <source>
        <dbReference type="SAM" id="Phobius"/>
    </source>
</evidence>
<evidence type="ECO:0000256" key="1">
    <source>
        <dbReference type="ARBA" id="ARBA00023224"/>
    </source>
</evidence>
<dbReference type="PANTHER" id="PTHR32089:SF112">
    <property type="entry name" value="LYSOZYME-LIKE PROTEIN-RELATED"/>
    <property type="match status" value="1"/>
</dbReference>
<dbReference type="CDD" id="cd06225">
    <property type="entry name" value="HAMP"/>
    <property type="match status" value="1"/>
</dbReference>
<keyword evidence="4" id="KW-0472">Membrane</keyword>
<dbReference type="Pfam" id="PF00015">
    <property type="entry name" value="MCPsignal"/>
    <property type="match status" value="1"/>
</dbReference>
<proteinExistence type="inferred from homology"/>
<dbReference type="PROSITE" id="PS50885">
    <property type="entry name" value="HAMP"/>
    <property type="match status" value="1"/>
</dbReference>
<dbReference type="PANTHER" id="PTHR32089">
    <property type="entry name" value="METHYL-ACCEPTING CHEMOTAXIS PROTEIN MCPB"/>
    <property type="match status" value="1"/>
</dbReference>
<dbReference type="GO" id="GO:0004888">
    <property type="term" value="F:transmembrane signaling receptor activity"/>
    <property type="evidence" value="ECO:0007669"/>
    <property type="project" value="InterPro"/>
</dbReference>
<dbReference type="AlphaFoldDB" id="A0A2G3DZ10"/>
<dbReference type="GO" id="GO:0016020">
    <property type="term" value="C:membrane"/>
    <property type="evidence" value="ECO:0007669"/>
    <property type="project" value="InterPro"/>
</dbReference>
<keyword evidence="4" id="KW-1133">Transmembrane helix</keyword>
<keyword evidence="8" id="KW-1185">Reference proteome</keyword>
<feature type="domain" description="HAMP" evidence="6">
    <location>
        <begin position="214"/>
        <end position="269"/>
    </location>
</feature>
<protein>
    <recommendedName>
        <fullName evidence="9">Methyl-accepting chemotaxis protein</fullName>
    </recommendedName>
</protein>
<dbReference type="SMART" id="SM00283">
    <property type="entry name" value="MA"/>
    <property type="match status" value="1"/>
</dbReference>
<keyword evidence="4" id="KW-0812">Transmembrane</keyword>
<keyword evidence="1 3" id="KW-0807">Transducer</keyword>
<evidence type="ECO:0000313" key="7">
    <source>
        <dbReference type="EMBL" id="PHU36219.1"/>
    </source>
</evidence>
<dbReference type="GO" id="GO:0006935">
    <property type="term" value="P:chemotaxis"/>
    <property type="evidence" value="ECO:0007669"/>
    <property type="project" value="InterPro"/>
</dbReference>
<evidence type="ECO:0000313" key="8">
    <source>
        <dbReference type="Proteomes" id="UP000224563"/>
    </source>
</evidence>
<dbReference type="Pfam" id="PF00672">
    <property type="entry name" value="HAMP"/>
    <property type="match status" value="1"/>
</dbReference>
<evidence type="ECO:0000259" key="6">
    <source>
        <dbReference type="PROSITE" id="PS50885"/>
    </source>
</evidence>
<comment type="similarity">
    <text evidence="2">Belongs to the methyl-accepting chemotaxis (MCP) protein family.</text>
</comment>
<reference evidence="7 8" key="1">
    <citation type="submission" date="2017-10" db="EMBL/GenBank/DDBJ databases">
        <title>Resolving the taxonomy of Roseburia spp., Eubacterium rectale and Agathobacter spp. through phylogenomic analysis.</title>
        <authorList>
            <person name="Sheridan P.O."/>
            <person name="Walker A.W."/>
            <person name="Duncan S.H."/>
            <person name="Scott K.P."/>
            <person name="Toole P.W.O."/>
            <person name="Luis P."/>
            <person name="Flint H.J."/>
        </authorList>
    </citation>
    <scope>NUCLEOTIDE SEQUENCE [LARGE SCALE GENOMIC DNA]</scope>
    <source>
        <strain evidence="7 8">JK623</strain>
    </source>
</reference>
<dbReference type="Gene3D" id="1.10.8.500">
    <property type="entry name" value="HAMP domain in histidine kinase"/>
    <property type="match status" value="1"/>
</dbReference>
<feature type="transmembrane region" description="Helical" evidence="4">
    <location>
        <begin position="188"/>
        <end position="212"/>
    </location>
</feature>
<dbReference type="InterPro" id="IPR003660">
    <property type="entry name" value="HAMP_dom"/>
</dbReference>
<gene>
    <name evidence="7" type="ORF">CSX02_13110</name>
</gene>
<dbReference type="InterPro" id="IPR004090">
    <property type="entry name" value="Chemotax_Me-accpt_rcpt"/>
</dbReference>
<dbReference type="PROSITE" id="PS50111">
    <property type="entry name" value="CHEMOTAXIS_TRANSDUC_2"/>
    <property type="match status" value="1"/>
</dbReference>
<evidence type="ECO:0000256" key="2">
    <source>
        <dbReference type="ARBA" id="ARBA00029447"/>
    </source>
</evidence>
<organism evidence="7 8">
    <name type="scientific">Agathobacter ruminis</name>
    <dbReference type="NCBI Taxonomy" id="1712665"/>
    <lineage>
        <taxon>Bacteria</taxon>
        <taxon>Bacillati</taxon>
        <taxon>Bacillota</taxon>
        <taxon>Clostridia</taxon>
        <taxon>Lachnospirales</taxon>
        <taxon>Lachnospiraceae</taxon>
        <taxon>Agathobacter</taxon>
    </lineage>
</organism>
<dbReference type="GO" id="GO:0007165">
    <property type="term" value="P:signal transduction"/>
    <property type="evidence" value="ECO:0007669"/>
    <property type="project" value="UniProtKB-KW"/>
</dbReference>
<dbReference type="RefSeq" id="WP_099387009.1">
    <property type="nucleotide sequence ID" value="NZ_JANSWH010000092.1"/>
</dbReference>
<evidence type="ECO:0008006" key="9">
    <source>
        <dbReference type="Google" id="ProtNLM"/>
    </source>
</evidence>
<dbReference type="SUPFAM" id="SSF58104">
    <property type="entry name" value="Methyl-accepting chemotaxis protein (MCP) signaling domain"/>
    <property type="match status" value="1"/>
</dbReference>
<dbReference type="EMBL" id="PDYG01000135">
    <property type="protein sequence ID" value="PHU36219.1"/>
    <property type="molecule type" value="Genomic_DNA"/>
</dbReference>
<feature type="transmembrane region" description="Helical" evidence="4">
    <location>
        <begin position="20"/>
        <end position="43"/>
    </location>
</feature>
<dbReference type="Proteomes" id="UP000224563">
    <property type="component" value="Unassembled WGS sequence"/>
</dbReference>
<name>A0A2G3DZ10_9FIRM</name>
<dbReference type="InterPro" id="IPR004089">
    <property type="entry name" value="MCPsignal_dom"/>
</dbReference>
<reference evidence="7 8" key="2">
    <citation type="submission" date="2017-10" db="EMBL/GenBank/DDBJ databases">
        <authorList>
            <person name="Banno H."/>
            <person name="Chua N.-H."/>
        </authorList>
    </citation>
    <scope>NUCLEOTIDE SEQUENCE [LARGE SCALE GENOMIC DNA]</scope>
    <source>
        <strain evidence="7 8">JK623</strain>
    </source>
</reference>
<evidence type="ECO:0000256" key="3">
    <source>
        <dbReference type="PROSITE-ProRule" id="PRU00284"/>
    </source>
</evidence>
<evidence type="ECO:0000259" key="5">
    <source>
        <dbReference type="PROSITE" id="PS50111"/>
    </source>
</evidence>
<sequence length="574" mass="62267">MATENKGNKVSFGKSVLMKITSFTVVGMLILGIVLVTVASISFDKEMSKITKNYLLSEVDILGVEFENNFAHGLTPDATEEMTGLLSNVHVNEAASSYAYLVDENKTMLWHPTADKIGNPVENSVVLGICEKLENGSFDMSKKSEVVEYVFKGTTKYASYYVGNINDTEKFILLVTVDKKEIFSPVTYTILFMIGFMIGMIILVSVCFFFFLKRAITAPLNQISDQIDQVAGLDLRIEINGKMAKRKDEIGVMARALRKLVSELKMTLATMREQSIALSRSNQEFTDNFSAMVNTINDVNNAVEEIAEGSTSQAQETASAGDQVSQMGGVIEKNSMNAQQMDTAVNTMTSISRELNNTLQELSDITERTASSIREVADQTNMTNASANKIREATAAITNIASQTNLLSLNASIEAARAGEAGKGFAVVADEIRKLAESSAESASMIEEIVSELIENSQTSVEKMQSVSDDIIEQSEKLENTFEGFRKLDSEVGSVAGASGSVSEQTVNLDDQKNVLTSVIEQLAAISEENAASTQETSSSMQMLAETITNLQNEVDALAGLSNGLDGEIGKFQV</sequence>